<evidence type="ECO:0000313" key="2">
    <source>
        <dbReference type="Proteomes" id="UP000477311"/>
    </source>
</evidence>
<dbReference type="EMBL" id="JAAKYA010000096">
    <property type="protein sequence ID" value="NGO40525.1"/>
    <property type="molecule type" value="Genomic_DNA"/>
</dbReference>
<proteinExistence type="predicted"/>
<dbReference type="Proteomes" id="UP000477311">
    <property type="component" value="Unassembled WGS sequence"/>
</dbReference>
<gene>
    <name evidence="1" type="ORF">G4L39_14145</name>
</gene>
<sequence>MAWLRNQPRELQNPIFTEHPHVWISEAQLQAQAWAREVFEPDLARLQEEWDRTREEVRMLAAHVWASVP</sequence>
<accession>A0A6M1RVC5</accession>
<organism evidence="1 2">
    <name type="scientific">Limisphaera ngatamarikiensis</name>
    <dbReference type="NCBI Taxonomy" id="1324935"/>
    <lineage>
        <taxon>Bacteria</taxon>
        <taxon>Pseudomonadati</taxon>
        <taxon>Verrucomicrobiota</taxon>
        <taxon>Verrucomicrobiia</taxon>
        <taxon>Limisphaerales</taxon>
        <taxon>Limisphaeraceae</taxon>
        <taxon>Limisphaera</taxon>
    </lineage>
</organism>
<keyword evidence="2" id="KW-1185">Reference proteome</keyword>
<dbReference type="AlphaFoldDB" id="A0A6M1RVC5"/>
<comment type="caution">
    <text evidence="1">The sequence shown here is derived from an EMBL/GenBank/DDBJ whole genome shotgun (WGS) entry which is preliminary data.</text>
</comment>
<reference evidence="1 2" key="1">
    <citation type="submission" date="2020-02" db="EMBL/GenBank/DDBJ databases">
        <title>Draft genome sequence of Limisphaera ngatamarikiensis NGM72.4T, a thermophilic Verrucomicrobia grouped in subdivision 3.</title>
        <authorList>
            <person name="Carere C.R."/>
            <person name="Steen J."/>
            <person name="Hugenholtz P."/>
            <person name="Stott M.B."/>
        </authorList>
    </citation>
    <scope>NUCLEOTIDE SEQUENCE [LARGE SCALE GENOMIC DNA]</scope>
    <source>
        <strain evidence="1 2">NGM72.4</strain>
    </source>
</reference>
<name>A0A6M1RVC5_9BACT</name>
<protein>
    <submittedName>
        <fullName evidence="1">Uncharacterized protein</fullName>
    </submittedName>
</protein>
<dbReference type="RefSeq" id="WP_165109206.1">
    <property type="nucleotide sequence ID" value="NZ_JAAKYA010000096.1"/>
</dbReference>
<evidence type="ECO:0000313" key="1">
    <source>
        <dbReference type="EMBL" id="NGO40525.1"/>
    </source>
</evidence>